<name>A0A8I6Y7I0_HORVV</name>
<reference evidence="3" key="1">
    <citation type="journal article" date="2012" name="Nature">
        <title>A physical, genetic and functional sequence assembly of the barley genome.</title>
        <authorList>
            <consortium name="The International Barley Genome Sequencing Consortium"/>
            <person name="Mayer K.F."/>
            <person name="Waugh R."/>
            <person name="Brown J.W."/>
            <person name="Schulman A."/>
            <person name="Langridge P."/>
            <person name="Platzer M."/>
            <person name="Fincher G.B."/>
            <person name="Muehlbauer G.J."/>
            <person name="Sato K."/>
            <person name="Close T.J."/>
            <person name="Wise R.P."/>
            <person name="Stein N."/>
        </authorList>
    </citation>
    <scope>NUCLEOTIDE SEQUENCE [LARGE SCALE GENOMIC DNA]</scope>
    <source>
        <strain evidence="3">cv. Morex</strain>
    </source>
</reference>
<evidence type="ECO:0000313" key="3">
    <source>
        <dbReference type="Proteomes" id="UP000011116"/>
    </source>
</evidence>
<dbReference type="Proteomes" id="UP000011116">
    <property type="component" value="Chromosome 7H"/>
</dbReference>
<evidence type="ECO:0000313" key="2">
    <source>
        <dbReference type="EnsemblPlants" id="HORVU.MOREX.r3.7HG0673160.1.CDS1"/>
    </source>
</evidence>
<dbReference type="AlphaFoldDB" id="A0A8I6Y7I0"/>
<organism evidence="2 3">
    <name type="scientific">Hordeum vulgare subsp. vulgare</name>
    <name type="common">Domesticated barley</name>
    <dbReference type="NCBI Taxonomy" id="112509"/>
    <lineage>
        <taxon>Eukaryota</taxon>
        <taxon>Viridiplantae</taxon>
        <taxon>Streptophyta</taxon>
        <taxon>Embryophyta</taxon>
        <taxon>Tracheophyta</taxon>
        <taxon>Spermatophyta</taxon>
        <taxon>Magnoliopsida</taxon>
        <taxon>Liliopsida</taxon>
        <taxon>Poales</taxon>
        <taxon>Poaceae</taxon>
        <taxon>BOP clade</taxon>
        <taxon>Pooideae</taxon>
        <taxon>Triticodae</taxon>
        <taxon>Triticeae</taxon>
        <taxon>Hordeinae</taxon>
        <taxon>Hordeum</taxon>
    </lineage>
</organism>
<dbReference type="Gramene" id="HORVU.MOREX.r3.7HG0673160.1">
    <property type="protein sequence ID" value="HORVU.MOREX.r3.7HG0673160.1.CDS1"/>
    <property type="gene ID" value="HORVU.MOREX.r3.7HG0673160"/>
</dbReference>
<feature type="region of interest" description="Disordered" evidence="1">
    <location>
        <begin position="93"/>
        <end position="129"/>
    </location>
</feature>
<feature type="region of interest" description="Disordered" evidence="1">
    <location>
        <begin position="1"/>
        <end position="36"/>
    </location>
</feature>
<sequence>MDGRGEGMGTPLSTSTGALDGQSDRTGSMHAAAAPPSEDLGPCCGWPARLCSPLAVPVWCSNKCLGGLRGAGRGADPTSECTSVQCCLPNYGTAVNRRPEKSQGTSDAGRSTERRLHAERKRQKTAALEAPGRSEVALVESRWLPIAGVRCEPTVCGGGRVPVNGFHFTAS</sequence>
<dbReference type="Gramene" id="HORVU.MOREX.r2.7HG0558630.1">
    <property type="protein sequence ID" value="HORVU.MOREX.r2.7HG0558630.1.CDS.1"/>
    <property type="gene ID" value="HORVU.MOREX.r2.7HG0558630"/>
</dbReference>
<reference evidence="2" key="2">
    <citation type="submission" date="2020-10" db="EMBL/GenBank/DDBJ databases">
        <authorList>
            <person name="Scholz U."/>
            <person name="Mascher M."/>
            <person name="Fiebig A."/>
        </authorList>
    </citation>
    <scope>NUCLEOTIDE SEQUENCE [LARGE SCALE GENOMIC DNA]</scope>
    <source>
        <strain evidence="2">cv. Morex</strain>
    </source>
</reference>
<evidence type="ECO:0000256" key="1">
    <source>
        <dbReference type="SAM" id="MobiDB-lite"/>
    </source>
</evidence>
<protein>
    <submittedName>
        <fullName evidence="2">Uncharacterized protein</fullName>
    </submittedName>
</protein>
<accession>A0A8I6Y7I0</accession>
<dbReference type="EnsemblPlants" id="HORVU.MOREX.r3.7HG0673160.1">
    <property type="protein sequence ID" value="HORVU.MOREX.r3.7HG0673160.1.CDS1"/>
    <property type="gene ID" value="HORVU.MOREX.r3.7HG0673160"/>
</dbReference>
<reference evidence="2" key="3">
    <citation type="submission" date="2022-01" db="UniProtKB">
        <authorList>
            <consortium name="EnsemblPlants"/>
        </authorList>
    </citation>
    <scope>IDENTIFICATION</scope>
    <source>
        <strain evidence="2">subsp. vulgare</strain>
    </source>
</reference>
<keyword evidence="3" id="KW-1185">Reference proteome</keyword>
<proteinExistence type="predicted"/>